<keyword evidence="1" id="KW-0449">Lipoprotein</keyword>
<dbReference type="AlphaFoldDB" id="Q1D105"/>
<dbReference type="EnsemblBacteria" id="ABF92772">
    <property type="protein sequence ID" value="ABF92772"/>
    <property type="gene ID" value="MXAN_5525"/>
</dbReference>
<accession>Q1D105</accession>
<protein>
    <submittedName>
        <fullName evidence="1">Lipoprotein</fullName>
    </submittedName>
</protein>
<reference evidence="1 2" key="1">
    <citation type="journal article" date="2006" name="Proc. Natl. Acad. Sci. U.S.A.">
        <title>Evolution of sensory complexity recorded in a myxobacterial genome.</title>
        <authorList>
            <person name="Goldman B.S."/>
            <person name="Nierman W.C."/>
            <person name="Kaiser D."/>
            <person name="Slater S.C."/>
            <person name="Durkin A.S."/>
            <person name="Eisen J.A."/>
            <person name="Ronning C.M."/>
            <person name="Barbazuk W.B."/>
            <person name="Blanchard M."/>
            <person name="Field C."/>
            <person name="Halling C."/>
            <person name="Hinkle G."/>
            <person name="Iartchuk O."/>
            <person name="Kim H.S."/>
            <person name="Mackenzie C."/>
            <person name="Madupu R."/>
            <person name="Miller N."/>
            <person name="Shvartsbeyn A."/>
            <person name="Sullivan S.A."/>
            <person name="Vaudin M."/>
            <person name="Wiegand R."/>
            <person name="Kaplan H.B."/>
        </authorList>
    </citation>
    <scope>NUCLEOTIDE SEQUENCE [LARGE SCALE GENOMIC DNA]</scope>
    <source>
        <strain evidence="2">DK1622</strain>
    </source>
</reference>
<dbReference type="EMBL" id="CP000113">
    <property type="protein sequence ID" value="ABF92772.1"/>
    <property type="molecule type" value="Genomic_DNA"/>
</dbReference>
<dbReference type="KEGG" id="mxa:MXAN_5525"/>
<keyword evidence="2" id="KW-1185">Reference proteome</keyword>
<gene>
    <name evidence="1" type="ordered locus">MXAN_5525</name>
</gene>
<name>Q1D105_MYXXD</name>
<proteinExistence type="predicted"/>
<dbReference type="Proteomes" id="UP000002402">
    <property type="component" value="Chromosome"/>
</dbReference>
<evidence type="ECO:0000313" key="1">
    <source>
        <dbReference type="EMBL" id="ABF92772.1"/>
    </source>
</evidence>
<organism evidence="1 2">
    <name type="scientific">Myxococcus xanthus (strain DK1622)</name>
    <dbReference type="NCBI Taxonomy" id="246197"/>
    <lineage>
        <taxon>Bacteria</taxon>
        <taxon>Pseudomonadati</taxon>
        <taxon>Myxococcota</taxon>
        <taxon>Myxococcia</taxon>
        <taxon>Myxococcales</taxon>
        <taxon>Cystobacterineae</taxon>
        <taxon>Myxococcaceae</taxon>
        <taxon>Myxococcus</taxon>
    </lineage>
</organism>
<evidence type="ECO:0000313" key="2">
    <source>
        <dbReference type="Proteomes" id="UP000002402"/>
    </source>
</evidence>
<sequence>MRGNPLWSSWRNASSRMEDVGWGGVEGLAVASMMTPMPLFSMRVVIPIIAIALLTSACGTEATGECQGTLLGTRVKWPIDGEMSRWIRNGSGGNGQHGTWIDLSYDPKGTAGMTRFGVDIRLVNGAVVSGGPVTVALANEDGQRLVPAADSLVVDWLASVATRSTTGFPDTTGMPVAGSVTLDAVNDDLAAGRFVYRYRDGSELTCTFNVPSPERAAGFLDGDYDDDDDDD</sequence>
<dbReference type="HOGENOM" id="CLU_119501_0_0_7"/>